<keyword evidence="2" id="KW-0732">Signal</keyword>
<evidence type="ECO:0000313" key="4">
    <source>
        <dbReference type="Proteomes" id="UP000076929"/>
    </source>
</evidence>
<feature type="compositionally biased region" description="Basic and acidic residues" evidence="1">
    <location>
        <begin position="241"/>
        <end position="267"/>
    </location>
</feature>
<feature type="region of interest" description="Disordered" evidence="1">
    <location>
        <begin position="228"/>
        <end position="279"/>
    </location>
</feature>
<accession>A0A172QWQ7</accession>
<protein>
    <submittedName>
        <fullName evidence="3">Uncharacterized protein</fullName>
    </submittedName>
</protein>
<reference evidence="3 4" key="1">
    <citation type="submission" date="2016-05" db="EMBL/GenBank/DDBJ databases">
        <title>Complete genome sequence of Corynebacterium crudilactis, a new Corynebacterium species isolated from raw cow's milk.</title>
        <authorList>
            <person name="Christian R."/>
            <person name="Zimmermann J."/>
            <person name="Lipski A."/>
            <person name="Kalinowski J."/>
        </authorList>
    </citation>
    <scope>NUCLEOTIDE SEQUENCE [LARGE SCALE GENOMIC DNA]</scope>
    <source>
        <strain evidence="3 4">JZ16</strain>
    </source>
</reference>
<evidence type="ECO:0000313" key="3">
    <source>
        <dbReference type="EMBL" id="ANE05145.1"/>
    </source>
</evidence>
<dbReference type="KEGG" id="ccjz:ccrud_13680"/>
<evidence type="ECO:0000256" key="1">
    <source>
        <dbReference type="SAM" id="MobiDB-lite"/>
    </source>
</evidence>
<feature type="compositionally biased region" description="Gly residues" evidence="1">
    <location>
        <begin position="269"/>
        <end position="279"/>
    </location>
</feature>
<name>A0A172QWQ7_9CORY</name>
<dbReference type="AlphaFoldDB" id="A0A172QWQ7"/>
<evidence type="ECO:0000256" key="2">
    <source>
        <dbReference type="SAM" id="SignalP"/>
    </source>
</evidence>
<gene>
    <name evidence="3" type="ORF">ccrud_13680</name>
</gene>
<proteinExistence type="predicted"/>
<dbReference type="EMBL" id="CP015622">
    <property type="protein sequence ID" value="ANE05145.1"/>
    <property type="molecule type" value="Genomic_DNA"/>
</dbReference>
<dbReference type="Proteomes" id="UP000076929">
    <property type="component" value="Chromosome"/>
</dbReference>
<dbReference type="RefSeq" id="WP_066569110.1">
    <property type="nucleotide sequence ID" value="NZ_CP015622.1"/>
</dbReference>
<feature type="signal peptide" evidence="2">
    <location>
        <begin position="1"/>
        <end position="27"/>
    </location>
</feature>
<sequence length="279" mass="30293">MRISALPMVFASAVVAIAGICVPSAQAADLTITDNVCQISFTDSEKQFSDSKFREARVGLIEAIKDRVPSATDELNELQQVGDSFKAYEDIQEWEQESAKFGTIRALIDEIDAKAIAAGVPIVPENSQNLSEAGILLDYWFGILGFEKHLFHYWNILYNGETDRLQIPVSNAETALKFVDMFTNIEEPLKEELEGNREWLKNALTESLNPLRPMQAFLSPVLTACQNGQPGTSIELPVDGKPADNKPGDGKPGDDKPGDKPGDDKKPSTGGGGSSFGSS</sequence>
<keyword evidence="4" id="KW-1185">Reference proteome</keyword>
<feature type="chain" id="PRO_5007999911" evidence="2">
    <location>
        <begin position="28"/>
        <end position="279"/>
    </location>
</feature>
<organism evidence="3 4">
    <name type="scientific">Corynebacterium crudilactis</name>
    <dbReference type="NCBI Taxonomy" id="1652495"/>
    <lineage>
        <taxon>Bacteria</taxon>
        <taxon>Bacillati</taxon>
        <taxon>Actinomycetota</taxon>
        <taxon>Actinomycetes</taxon>
        <taxon>Mycobacteriales</taxon>
        <taxon>Corynebacteriaceae</taxon>
        <taxon>Corynebacterium</taxon>
    </lineage>
</organism>